<proteinExistence type="predicted"/>
<sequence>MTDSLNMSDEYSVAVESATVMAEMMGQDVGIHHDLRPVLLSESDGPYLEIIRCPQALKKAADTD</sequence>
<dbReference type="AlphaFoldDB" id="A0A350P8M0"/>
<comment type="caution">
    <text evidence="1">The sequence shown here is derived from an EMBL/GenBank/DDBJ whole genome shotgun (WGS) entry which is preliminary data.</text>
</comment>
<organism evidence="1 2">
    <name type="scientific">Alteromonas australica</name>
    <dbReference type="NCBI Taxonomy" id="589873"/>
    <lineage>
        <taxon>Bacteria</taxon>
        <taxon>Pseudomonadati</taxon>
        <taxon>Pseudomonadota</taxon>
        <taxon>Gammaproteobacteria</taxon>
        <taxon>Alteromonadales</taxon>
        <taxon>Alteromonadaceae</taxon>
        <taxon>Alteromonas/Salinimonas group</taxon>
        <taxon>Alteromonas</taxon>
    </lineage>
</organism>
<reference evidence="1 2" key="1">
    <citation type="journal article" date="2018" name="Nat. Biotechnol.">
        <title>A standardized bacterial taxonomy based on genome phylogeny substantially revises the tree of life.</title>
        <authorList>
            <person name="Parks D.H."/>
            <person name="Chuvochina M."/>
            <person name="Waite D.W."/>
            <person name="Rinke C."/>
            <person name="Skarshewski A."/>
            <person name="Chaumeil P.A."/>
            <person name="Hugenholtz P."/>
        </authorList>
    </citation>
    <scope>NUCLEOTIDE SEQUENCE [LARGE SCALE GENOMIC DNA]</scope>
    <source>
        <strain evidence="1">UBA11978</strain>
    </source>
</reference>
<dbReference type="Proteomes" id="UP000263517">
    <property type="component" value="Unassembled WGS sequence"/>
</dbReference>
<gene>
    <name evidence="1" type="ORF">DCW74_18120</name>
</gene>
<evidence type="ECO:0000313" key="1">
    <source>
        <dbReference type="EMBL" id="HAW77637.1"/>
    </source>
</evidence>
<evidence type="ECO:0000313" key="2">
    <source>
        <dbReference type="Proteomes" id="UP000263517"/>
    </source>
</evidence>
<accession>A0A350P8M0</accession>
<protein>
    <submittedName>
        <fullName evidence="1">Uncharacterized protein</fullName>
    </submittedName>
</protein>
<dbReference type="EMBL" id="DNAN01000630">
    <property type="protein sequence ID" value="HAW77637.1"/>
    <property type="molecule type" value="Genomic_DNA"/>
</dbReference>
<name>A0A350P8M0_9ALTE</name>